<dbReference type="HOGENOM" id="CLU_3155001_0_0_10"/>
<name>H1Y3I2_9SPHI</name>
<proteinExistence type="predicted"/>
<keyword evidence="2" id="KW-1185">Reference proteome</keyword>
<organism evidence="1 2">
    <name type="scientific">Mucilaginibacter paludis DSM 18603</name>
    <dbReference type="NCBI Taxonomy" id="714943"/>
    <lineage>
        <taxon>Bacteria</taxon>
        <taxon>Pseudomonadati</taxon>
        <taxon>Bacteroidota</taxon>
        <taxon>Sphingobacteriia</taxon>
        <taxon>Sphingobacteriales</taxon>
        <taxon>Sphingobacteriaceae</taxon>
        <taxon>Mucilaginibacter</taxon>
    </lineage>
</organism>
<dbReference type="RefSeq" id="WP_008511105.1">
    <property type="nucleotide sequence ID" value="NZ_CM001403.1"/>
</dbReference>
<dbReference type="EMBL" id="CM001403">
    <property type="protein sequence ID" value="EHQ29750.1"/>
    <property type="molecule type" value="Genomic_DNA"/>
</dbReference>
<evidence type="ECO:0000313" key="2">
    <source>
        <dbReference type="Proteomes" id="UP000002774"/>
    </source>
</evidence>
<dbReference type="Proteomes" id="UP000002774">
    <property type="component" value="Chromosome"/>
</dbReference>
<dbReference type="STRING" id="714943.Mucpa_5681"/>
<evidence type="ECO:0000313" key="1">
    <source>
        <dbReference type="EMBL" id="EHQ29750.1"/>
    </source>
</evidence>
<sequence>MQRRPYTPEDVVQILRKGGEIITIEQARQLLETFRKLAKLVVQQQFKK</sequence>
<protein>
    <submittedName>
        <fullName evidence="1">Uncharacterized protein</fullName>
    </submittedName>
</protein>
<gene>
    <name evidence="1" type="ORF">Mucpa_5681</name>
</gene>
<dbReference type="AlphaFoldDB" id="H1Y3I2"/>
<accession>H1Y3I2</accession>
<reference evidence="1" key="1">
    <citation type="submission" date="2011-09" db="EMBL/GenBank/DDBJ databases">
        <title>The permanent draft genome of Mucilaginibacter paludis DSM 18603.</title>
        <authorList>
            <consortium name="US DOE Joint Genome Institute (JGI-PGF)"/>
            <person name="Lucas S."/>
            <person name="Han J."/>
            <person name="Lapidus A."/>
            <person name="Bruce D."/>
            <person name="Goodwin L."/>
            <person name="Pitluck S."/>
            <person name="Peters L."/>
            <person name="Kyrpides N."/>
            <person name="Mavromatis K."/>
            <person name="Ivanova N."/>
            <person name="Mikhailova N."/>
            <person name="Held B."/>
            <person name="Detter J.C."/>
            <person name="Tapia R."/>
            <person name="Han C."/>
            <person name="Land M."/>
            <person name="Hauser L."/>
            <person name="Markowitz V."/>
            <person name="Cheng J.-F."/>
            <person name="Hugenholtz P."/>
            <person name="Woyke T."/>
            <person name="Wu D."/>
            <person name="Tindall B."/>
            <person name="Brambilla E."/>
            <person name="Klenk H.-P."/>
            <person name="Eisen J.A."/>
        </authorList>
    </citation>
    <scope>NUCLEOTIDE SEQUENCE [LARGE SCALE GENOMIC DNA]</scope>
    <source>
        <strain evidence="1">DSM 18603</strain>
    </source>
</reference>